<proteinExistence type="predicted"/>
<feature type="transmembrane region" description="Helical" evidence="2">
    <location>
        <begin position="280"/>
        <end position="301"/>
    </location>
</feature>
<dbReference type="PANTHER" id="PTHR46558">
    <property type="entry name" value="TRACRIPTIONAL REGULATORY PROTEIN-RELATED-RELATED"/>
    <property type="match status" value="1"/>
</dbReference>
<feature type="transmembrane region" description="Helical" evidence="2">
    <location>
        <begin position="111"/>
        <end position="128"/>
    </location>
</feature>
<dbReference type="InterPro" id="IPR010982">
    <property type="entry name" value="Lambda_DNA-bd_dom_sf"/>
</dbReference>
<organism evidence="4 5">
    <name type="scientific">Bifidobacterium cuniculi</name>
    <dbReference type="NCBI Taxonomy" id="1688"/>
    <lineage>
        <taxon>Bacteria</taxon>
        <taxon>Bacillati</taxon>
        <taxon>Actinomycetota</taxon>
        <taxon>Actinomycetes</taxon>
        <taxon>Bifidobacteriales</taxon>
        <taxon>Bifidobacteriaceae</taxon>
        <taxon>Bifidobacterium</taxon>
    </lineage>
</organism>
<dbReference type="GO" id="GO:0003677">
    <property type="term" value="F:DNA binding"/>
    <property type="evidence" value="ECO:0007669"/>
    <property type="project" value="UniProtKB-KW"/>
</dbReference>
<dbReference type="OrthoDB" id="9801008at2"/>
<sequence length="335" mass="36022">MAFEDNLQALRAARRMTQEQLAMLVGVSRQAISKWESGKAYPEMDKLLILCDLFDVTLDDLVLGDVTTASGPAPAAEDDAEGFPGVTPVPTGTAYDVTGYDEHMRRFANRIAWGVAVIVLGVAVGNSFDSSGSVLGADNPYNDVCAFLSIMVGVLIGCALLIPAGLSHTAFQRRHPYVQDFYSDADHAAGRRELAVCLVAGMALIVVGVAFSVVADEAWGIHDGWPYSLMLICIAMGVWCFIRGGMDYGRLNIDDYNRKSAGFEDAGRQGKSRYDAINEAVCGIIMILATIVGLSLLFLFVDGAAHVYFWLSWPIGGLLCGISTLVFTVVKTTKA</sequence>
<evidence type="ECO:0000313" key="4">
    <source>
        <dbReference type="EMBL" id="KFI63371.1"/>
    </source>
</evidence>
<reference evidence="4 5" key="1">
    <citation type="submission" date="2014-03" db="EMBL/GenBank/DDBJ databases">
        <title>Genomics of Bifidobacteria.</title>
        <authorList>
            <person name="Ventura M."/>
            <person name="Milani C."/>
            <person name="Lugli G.A."/>
        </authorList>
    </citation>
    <scope>NUCLEOTIDE SEQUENCE [LARGE SCALE GENOMIC DNA]</scope>
    <source>
        <strain evidence="4 5">LMG 10738</strain>
    </source>
</reference>
<dbReference type="SMART" id="SM00530">
    <property type="entry name" value="HTH_XRE"/>
    <property type="match status" value="1"/>
</dbReference>
<accession>A0A087AX71</accession>
<dbReference type="Gene3D" id="1.10.260.40">
    <property type="entry name" value="lambda repressor-like DNA-binding domains"/>
    <property type="match status" value="1"/>
</dbReference>
<dbReference type="RefSeq" id="WP_033517469.1">
    <property type="nucleotide sequence ID" value="NZ_JGYV01000008.1"/>
</dbReference>
<keyword evidence="1" id="KW-0238">DNA-binding</keyword>
<keyword evidence="5" id="KW-1185">Reference proteome</keyword>
<dbReference type="PANTHER" id="PTHR46558:SF4">
    <property type="entry name" value="DNA-BIDING PHAGE PROTEIN"/>
    <property type="match status" value="1"/>
</dbReference>
<dbReference type="EMBL" id="JGYV01000008">
    <property type="protein sequence ID" value="KFI63371.1"/>
    <property type="molecule type" value="Genomic_DNA"/>
</dbReference>
<dbReference type="eggNOG" id="COG1476">
    <property type="taxonomic scope" value="Bacteria"/>
</dbReference>
<keyword evidence="2" id="KW-0472">Membrane</keyword>
<dbReference type="InterPro" id="IPR001387">
    <property type="entry name" value="Cro/C1-type_HTH"/>
</dbReference>
<dbReference type="SUPFAM" id="SSF47413">
    <property type="entry name" value="lambda repressor-like DNA-binding domains"/>
    <property type="match status" value="1"/>
</dbReference>
<dbReference type="PROSITE" id="PS50943">
    <property type="entry name" value="HTH_CROC1"/>
    <property type="match status" value="1"/>
</dbReference>
<feature type="domain" description="HTH cro/C1-type" evidence="3">
    <location>
        <begin position="7"/>
        <end position="61"/>
    </location>
</feature>
<dbReference type="Proteomes" id="UP000029067">
    <property type="component" value="Unassembled WGS sequence"/>
</dbReference>
<protein>
    <submittedName>
        <fullName evidence="4">Xre-type transcriptional regulator</fullName>
    </submittedName>
</protein>
<comment type="caution">
    <text evidence="4">The sequence shown here is derived from an EMBL/GenBank/DDBJ whole genome shotgun (WGS) entry which is preliminary data.</text>
</comment>
<keyword evidence="2" id="KW-0812">Transmembrane</keyword>
<dbReference type="CDD" id="cd00093">
    <property type="entry name" value="HTH_XRE"/>
    <property type="match status" value="1"/>
</dbReference>
<feature type="transmembrane region" description="Helical" evidence="2">
    <location>
        <begin position="194"/>
        <end position="213"/>
    </location>
</feature>
<feature type="transmembrane region" description="Helical" evidence="2">
    <location>
        <begin position="225"/>
        <end position="242"/>
    </location>
</feature>
<keyword evidence="2" id="KW-1133">Transmembrane helix</keyword>
<evidence type="ECO:0000259" key="3">
    <source>
        <dbReference type="PROSITE" id="PS50943"/>
    </source>
</evidence>
<evidence type="ECO:0000313" key="5">
    <source>
        <dbReference type="Proteomes" id="UP000029067"/>
    </source>
</evidence>
<feature type="transmembrane region" description="Helical" evidence="2">
    <location>
        <begin position="148"/>
        <end position="166"/>
    </location>
</feature>
<evidence type="ECO:0000256" key="1">
    <source>
        <dbReference type="ARBA" id="ARBA00023125"/>
    </source>
</evidence>
<name>A0A087AX71_9BIFI</name>
<dbReference type="Pfam" id="PF01381">
    <property type="entry name" value="HTH_3"/>
    <property type="match status" value="1"/>
</dbReference>
<dbReference type="AlphaFoldDB" id="A0A087AX71"/>
<gene>
    <name evidence="4" type="ORF">BCUN_1339</name>
</gene>
<evidence type="ECO:0000256" key="2">
    <source>
        <dbReference type="SAM" id="Phobius"/>
    </source>
</evidence>
<dbReference type="STRING" id="1688.BCUN_1339"/>
<feature type="transmembrane region" description="Helical" evidence="2">
    <location>
        <begin position="307"/>
        <end position="330"/>
    </location>
</feature>